<dbReference type="CDD" id="cd04301">
    <property type="entry name" value="NAT_SF"/>
    <property type="match status" value="1"/>
</dbReference>
<sequence length="147" mass="16382">MPLTIRPAQEQDLPGLLALYAEMHPDDEPLDAEHARQTWQHIAAQQGRTVLVADTDAELAGTVDCVILPYLTRRAQPIMLVENVVVAAEHQRRGVGRALLRRAVELADEAGCYKVHLLSDLGDPEVNAFYSACGFQPIAQGWRRYLR</sequence>
<evidence type="ECO:0000259" key="3">
    <source>
        <dbReference type="PROSITE" id="PS51186"/>
    </source>
</evidence>
<dbReference type="InterPro" id="IPR000182">
    <property type="entry name" value="GNAT_dom"/>
</dbReference>
<organism evidence="4 5">
    <name type="scientific">Amycolatopsis marina</name>
    <dbReference type="NCBI Taxonomy" id="490629"/>
    <lineage>
        <taxon>Bacteria</taxon>
        <taxon>Bacillati</taxon>
        <taxon>Actinomycetota</taxon>
        <taxon>Actinomycetes</taxon>
        <taxon>Pseudonocardiales</taxon>
        <taxon>Pseudonocardiaceae</taxon>
        <taxon>Amycolatopsis</taxon>
    </lineage>
</organism>
<dbReference type="Gene3D" id="3.40.630.30">
    <property type="match status" value="1"/>
</dbReference>
<protein>
    <submittedName>
        <fullName evidence="4">Predicted N-acetyltransferase YhbS</fullName>
    </submittedName>
</protein>
<dbReference type="GO" id="GO:0016747">
    <property type="term" value="F:acyltransferase activity, transferring groups other than amino-acyl groups"/>
    <property type="evidence" value="ECO:0007669"/>
    <property type="project" value="InterPro"/>
</dbReference>
<evidence type="ECO:0000313" key="5">
    <source>
        <dbReference type="Proteomes" id="UP000243799"/>
    </source>
</evidence>
<dbReference type="EMBL" id="FOKG01000001">
    <property type="protein sequence ID" value="SFA78296.1"/>
    <property type="molecule type" value="Genomic_DNA"/>
</dbReference>
<dbReference type="PANTHER" id="PTHR43877:SF2">
    <property type="entry name" value="AMINOALKYLPHOSPHONATE N-ACETYLTRANSFERASE-RELATED"/>
    <property type="match status" value="1"/>
</dbReference>
<dbReference type="InterPro" id="IPR016181">
    <property type="entry name" value="Acyl_CoA_acyltransferase"/>
</dbReference>
<dbReference type="PROSITE" id="PS51186">
    <property type="entry name" value="GNAT"/>
    <property type="match status" value="1"/>
</dbReference>
<dbReference type="InterPro" id="IPR050832">
    <property type="entry name" value="Bact_Acetyltransf"/>
</dbReference>
<dbReference type="Pfam" id="PF00583">
    <property type="entry name" value="Acetyltransf_1"/>
    <property type="match status" value="1"/>
</dbReference>
<dbReference type="Proteomes" id="UP000243799">
    <property type="component" value="Unassembled WGS sequence"/>
</dbReference>
<dbReference type="PANTHER" id="PTHR43877">
    <property type="entry name" value="AMINOALKYLPHOSPHONATE N-ACETYLTRANSFERASE-RELATED-RELATED"/>
    <property type="match status" value="1"/>
</dbReference>
<dbReference type="OrthoDB" id="9805924at2"/>
<dbReference type="RefSeq" id="WP_091668499.1">
    <property type="nucleotide sequence ID" value="NZ_FOKG01000001.1"/>
</dbReference>
<dbReference type="STRING" id="490629.SAMN05216266_101400"/>
<keyword evidence="1 4" id="KW-0808">Transferase</keyword>
<name>A0A1I0VRI1_9PSEU</name>
<evidence type="ECO:0000313" key="4">
    <source>
        <dbReference type="EMBL" id="SFA78296.1"/>
    </source>
</evidence>
<proteinExistence type="predicted"/>
<reference evidence="5" key="1">
    <citation type="submission" date="2016-10" db="EMBL/GenBank/DDBJ databases">
        <authorList>
            <person name="Varghese N."/>
            <person name="Submissions S."/>
        </authorList>
    </citation>
    <scope>NUCLEOTIDE SEQUENCE [LARGE SCALE GENOMIC DNA]</scope>
    <source>
        <strain evidence="5">CGMCC 4.3568</strain>
    </source>
</reference>
<keyword evidence="5" id="KW-1185">Reference proteome</keyword>
<keyword evidence="2" id="KW-0012">Acyltransferase</keyword>
<evidence type="ECO:0000256" key="1">
    <source>
        <dbReference type="ARBA" id="ARBA00022679"/>
    </source>
</evidence>
<dbReference type="AlphaFoldDB" id="A0A1I0VRI1"/>
<evidence type="ECO:0000256" key="2">
    <source>
        <dbReference type="ARBA" id="ARBA00023315"/>
    </source>
</evidence>
<accession>A0A1I0VRI1</accession>
<dbReference type="SUPFAM" id="SSF55729">
    <property type="entry name" value="Acyl-CoA N-acyltransferases (Nat)"/>
    <property type="match status" value="1"/>
</dbReference>
<gene>
    <name evidence="4" type="ORF">SAMN05216266_101400</name>
</gene>
<feature type="domain" description="N-acetyltransferase" evidence="3">
    <location>
        <begin position="3"/>
        <end position="147"/>
    </location>
</feature>